<accession>A0A0N9SCB3</accession>
<dbReference type="InterPro" id="IPR004999">
    <property type="entry name" value="Herpes_1"/>
</dbReference>
<reference evidence="4" key="1">
    <citation type="journal article" date="2015" name="J. Virol.">
        <title>Whole-Genome Sequencing of Kaposi's Sarcoma-Associated Herpesvirus from Zambian Kaposi's Sarcoma Biopsy Specimens Reveals Unique Viral Diversity.</title>
        <authorList>
            <person name="Olp L.N."/>
            <person name="Jeanniard A."/>
            <person name="Marimo C."/>
            <person name="West J.T."/>
            <person name="Wood C."/>
        </authorList>
    </citation>
    <scope>NUCLEOTIDE SEQUENCE</scope>
    <source>
        <strain evidence="4">ZM004</strain>
    </source>
</reference>
<dbReference type="EMBL" id="KT271453">
    <property type="protein sequence ID" value="ALH44223.1"/>
    <property type="molecule type" value="Genomic_DNA"/>
</dbReference>
<name>A0A0N9SCB3_HHV8</name>
<keyword evidence="2" id="KW-1048">Host nucleus</keyword>
<evidence type="ECO:0000313" key="4">
    <source>
        <dbReference type="EMBL" id="ALH44223.1"/>
    </source>
</evidence>
<evidence type="ECO:0000256" key="1">
    <source>
        <dbReference type="ARBA" id="ARBA00022561"/>
    </source>
</evidence>
<evidence type="ECO:0000256" key="3">
    <source>
        <dbReference type="ARBA" id="ARBA00022844"/>
    </source>
</evidence>
<keyword evidence="1" id="KW-0167">Capsid protein</keyword>
<sequence length="331" mass="36368">MKVQAENAARLGRQVLGLLPPPTHRVSLTRGPEFARGMRDLLSKYAASTRPTVGSLHEALRQAPFRQPTYGDFLVYSQTFSPQEPLGTFLFSFKQEDNGSSMDMLLTPTSLFMLSGMEAAKAPQTHKVAGVWYGSGSGLADFIPNLSELMDTGEFHTLLTPVGPMVQSVHSTFVTKVTSAMKGVGLARDEPRAHVGLTLPCDMLVDLDESCPMVQRREPAGLNVTIYASLVYLRVNQRPSMALTFFQSGKGFAEVVAMIKDHFTDVIRTKYIQLRHELYINRLVFGAVCTLGTVPFDSHPVHQSLNVKGTSLPVLVFANFEAACGPWTVFL</sequence>
<evidence type="ECO:0000256" key="2">
    <source>
        <dbReference type="ARBA" id="ARBA00022562"/>
    </source>
</evidence>
<gene>
    <name evidence="4" type="primary">ORF62</name>
</gene>
<proteinExistence type="inferred from homology"/>
<organismHost>
    <name type="scientific">Homo sapiens</name>
    <name type="common">Human</name>
    <dbReference type="NCBI Taxonomy" id="9606"/>
</organismHost>
<dbReference type="HAMAP" id="MF_04018">
    <property type="entry name" value="HSV_TRX1"/>
    <property type="match status" value="1"/>
</dbReference>
<protein>
    <submittedName>
        <fullName evidence="4">ORF62</fullName>
    </submittedName>
</protein>
<keyword evidence="3" id="KW-0946">Virion</keyword>
<dbReference type="GO" id="GO:0019028">
    <property type="term" value="C:viral capsid"/>
    <property type="evidence" value="ECO:0007669"/>
    <property type="project" value="UniProtKB-KW"/>
</dbReference>
<dbReference type="GO" id="GO:0019069">
    <property type="term" value="P:viral capsid assembly"/>
    <property type="evidence" value="ECO:0007669"/>
    <property type="project" value="InterPro"/>
</dbReference>
<organism evidence="4">
    <name type="scientific">Human herpesvirus 8</name>
    <name type="common">HHV-8</name>
    <name type="synonym">Kaposi's sarcoma-associated herpesvirus</name>
    <dbReference type="NCBI Taxonomy" id="37296"/>
    <lineage>
        <taxon>Viruses</taxon>
        <taxon>Duplodnaviria</taxon>
        <taxon>Heunggongvirae</taxon>
        <taxon>Peploviricota</taxon>
        <taxon>Herviviricetes</taxon>
        <taxon>Herpesvirales</taxon>
        <taxon>Orthoherpesviridae</taxon>
        <taxon>Gammaherpesvirinae</taxon>
        <taxon>Rhadinovirus</taxon>
        <taxon>Rhadinovirus humangamma8</taxon>
    </lineage>
</organism>
<dbReference type="GO" id="GO:0003677">
    <property type="term" value="F:DNA binding"/>
    <property type="evidence" value="ECO:0007669"/>
    <property type="project" value="InterPro"/>
</dbReference>
<dbReference type="Pfam" id="PF03327">
    <property type="entry name" value="Herpes_VP19C"/>
    <property type="match status" value="1"/>
</dbReference>